<evidence type="ECO:0000259" key="5">
    <source>
        <dbReference type="Pfam" id="PF01055"/>
    </source>
</evidence>
<keyword evidence="2 4" id="KW-0378">Hydrolase</keyword>
<feature type="domain" description="Glycoside hydrolase family 31 TIM barrel" evidence="5">
    <location>
        <begin position="260"/>
        <end position="574"/>
    </location>
</feature>
<dbReference type="CDD" id="cd06593">
    <property type="entry name" value="GH31_xylosidase_YicI"/>
    <property type="match status" value="1"/>
</dbReference>
<dbReference type="Pfam" id="PF13802">
    <property type="entry name" value="Gal_mutarotas_2"/>
    <property type="match status" value="1"/>
</dbReference>
<dbReference type="InterPro" id="IPR050985">
    <property type="entry name" value="Alpha-glycosidase_related"/>
</dbReference>
<dbReference type="Pfam" id="PF21365">
    <property type="entry name" value="Glyco_hydro_31_3rd"/>
    <property type="match status" value="1"/>
</dbReference>
<dbReference type="GO" id="GO:0061634">
    <property type="term" value="F:alpha-D-xyloside xylohydrolase"/>
    <property type="evidence" value="ECO:0007669"/>
    <property type="project" value="UniProtKB-EC"/>
</dbReference>
<dbReference type="EMBL" id="JANQBD010000022">
    <property type="protein sequence ID" value="MCR8634802.1"/>
    <property type="molecule type" value="Genomic_DNA"/>
</dbReference>
<dbReference type="SUPFAM" id="SSF117125">
    <property type="entry name" value="Putative glucosidase YicI, C-terminal domain"/>
    <property type="match status" value="1"/>
</dbReference>
<dbReference type="SUPFAM" id="SSF74650">
    <property type="entry name" value="Galactose mutarotase-like"/>
    <property type="match status" value="1"/>
</dbReference>
<evidence type="ECO:0000256" key="2">
    <source>
        <dbReference type="ARBA" id="ARBA00022801"/>
    </source>
</evidence>
<feature type="domain" description="Glycoside hydrolase family 31 N-terminal" evidence="6">
    <location>
        <begin position="57"/>
        <end position="217"/>
    </location>
</feature>
<evidence type="ECO:0000256" key="4">
    <source>
        <dbReference type="RuleBase" id="RU361185"/>
    </source>
</evidence>
<dbReference type="InterPro" id="IPR025887">
    <property type="entry name" value="Glyco_hydro_31_N_dom"/>
</dbReference>
<dbReference type="InterPro" id="IPR013780">
    <property type="entry name" value="Glyco_hydro_b"/>
</dbReference>
<keyword evidence="3 4" id="KW-0326">Glycosidase</keyword>
<reference evidence="8 9" key="1">
    <citation type="submission" date="2022-08" db="EMBL/GenBank/DDBJ databases">
        <title>Paenibacillus endoradicis sp. nov., Paenibacillus radicibacter sp. nov and Paenibacillus pararadicis sp. nov., three cold-adapted plant growth-promoting bacteria isolated from root of Larix gmelinii in Great Khingan.</title>
        <authorList>
            <person name="Xue H."/>
        </authorList>
    </citation>
    <scope>NUCLEOTIDE SEQUENCE [LARGE SCALE GENOMIC DNA]</scope>
    <source>
        <strain evidence="8 9">N5-1-1-5</strain>
    </source>
</reference>
<accession>A0ABT1YNR1</accession>
<sequence>MKFTDGYWHIRQGVTLNYPVEIRNIRTKPDALTVLASCKKIVTRGDTLNTAILTVNYTSPMPDVICVELVHHNGKQQKGPEFQKNEAEAVEVQVVNGDEIASFTSGKLSVQLHKNEGWSTHFIYDGKRLTGSGYKSPGHVKMQDQSTYMREQLDLGVGEYIYGLGERFTPFVKNGQVVDLWNEDGGTCSEQAYKNIPFYISNFGYGVFVDHPERVSYEVASEQVSKVQFSVPGESLKYYIIGGASMKEVLQNYTKLTGKPALPPAWSFGLWLTTSFTTSYDETTVNSFIDGMIERELPLHVFHFDCFWMKEFQWCDFQWDQDVFPDPQGMLQRLKSKGLNICVWINSYIAQQSYLFDEGKANGYLVKTKEGDVWQWDRWQGGMGLVDFTNPAAVRWYKDKLKVLVEMGVDSFKTDFGERIPTDVVYFDGSDPVKMHNYYTHLYNKAVFEVLEETKGKNEAMLFARSATAGGQQFPVHWGGDCSANYNSMAETLRGGLSLGLSGFGFWSHDIGGFENTATPDLYKRWTAFGLLSSHSRLHGSQSYRVPWLFDEEACDVLRYFTKLKSTLMPYLFSTSVEATQTGLPVMRAMVLEFMNDAACDQLDRQYMLGDSLLVAPIFNDQGTAKYYLPEGRWTNFLSGAVVEGGRWLLEKHDYFNLPLMVRPNSIIAVGTNDQRPDYDYSDGVVLHVFELGDGSTASATIFNTKGESELEVTAERSGLGIAVNVVGADKPWELILRGIHEVESIEGASWTAEEAGLRLTPKAGVCKLDIQLKL</sequence>
<dbReference type="Proteomes" id="UP001300012">
    <property type="component" value="Unassembled WGS sequence"/>
</dbReference>
<dbReference type="InterPro" id="IPR017853">
    <property type="entry name" value="GH"/>
</dbReference>
<dbReference type="SUPFAM" id="SSF51011">
    <property type="entry name" value="Glycosyl hydrolase domain"/>
    <property type="match status" value="1"/>
</dbReference>
<feature type="domain" description="Glycosyl hydrolase family 31 C-terminal" evidence="7">
    <location>
        <begin position="583"/>
        <end position="668"/>
    </location>
</feature>
<dbReference type="EC" id="3.2.1.177" evidence="8"/>
<evidence type="ECO:0000313" key="8">
    <source>
        <dbReference type="EMBL" id="MCR8634802.1"/>
    </source>
</evidence>
<evidence type="ECO:0000256" key="1">
    <source>
        <dbReference type="ARBA" id="ARBA00007806"/>
    </source>
</evidence>
<evidence type="ECO:0000313" key="9">
    <source>
        <dbReference type="Proteomes" id="UP001300012"/>
    </source>
</evidence>
<dbReference type="Gene3D" id="2.60.40.1180">
    <property type="entry name" value="Golgi alpha-mannosidase II"/>
    <property type="match status" value="2"/>
</dbReference>
<organism evidence="8 9">
    <name type="scientific">Paenibacillus radicis</name>
    <name type="common">ex Xue et al. 2023</name>
    <dbReference type="NCBI Taxonomy" id="2972489"/>
    <lineage>
        <taxon>Bacteria</taxon>
        <taxon>Bacillati</taxon>
        <taxon>Bacillota</taxon>
        <taxon>Bacilli</taxon>
        <taxon>Bacillales</taxon>
        <taxon>Paenibacillaceae</taxon>
        <taxon>Paenibacillus</taxon>
    </lineage>
</organism>
<dbReference type="SUPFAM" id="SSF51445">
    <property type="entry name" value="(Trans)glycosidases"/>
    <property type="match status" value="1"/>
</dbReference>
<dbReference type="Pfam" id="PF01055">
    <property type="entry name" value="Glyco_hydro_31_2nd"/>
    <property type="match status" value="1"/>
</dbReference>
<dbReference type="RefSeq" id="WP_258216358.1">
    <property type="nucleotide sequence ID" value="NZ_JANQBD010000022.1"/>
</dbReference>
<dbReference type="Gene3D" id="3.20.20.80">
    <property type="entry name" value="Glycosidases"/>
    <property type="match status" value="1"/>
</dbReference>
<dbReference type="InterPro" id="IPR000322">
    <property type="entry name" value="Glyco_hydro_31_TIM"/>
</dbReference>
<dbReference type="CDD" id="cd14752">
    <property type="entry name" value="GH31_N"/>
    <property type="match status" value="1"/>
</dbReference>
<protein>
    <submittedName>
        <fullName evidence="8">Alpha-xylosidase</fullName>
        <ecNumber evidence="8">3.2.1.177</ecNumber>
    </submittedName>
</protein>
<dbReference type="PANTHER" id="PTHR43053">
    <property type="entry name" value="GLYCOSIDASE FAMILY 31"/>
    <property type="match status" value="1"/>
</dbReference>
<dbReference type="PANTHER" id="PTHR43053:SF4">
    <property type="entry name" value="MYOGENESIS-REGULATING GLYCOSIDASE"/>
    <property type="match status" value="1"/>
</dbReference>
<evidence type="ECO:0000256" key="3">
    <source>
        <dbReference type="ARBA" id="ARBA00023295"/>
    </source>
</evidence>
<evidence type="ECO:0000259" key="6">
    <source>
        <dbReference type="Pfam" id="PF13802"/>
    </source>
</evidence>
<proteinExistence type="inferred from homology"/>
<comment type="similarity">
    <text evidence="1 4">Belongs to the glycosyl hydrolase 31 family.</text>
</comment>
<comment type="caution">
    <text evidence="8">The sequence shown here is derived from an EMBL/GenBank/DDBJ whole genome shotgun (WGS) entry which is preliminary data.</text>
</comment>
<dbReference type="Gene3D" id="2.60.40.1760">
    <property type="entry name" value="glycosyl hydrolase (family 31)"/>
    <property type="match status" value="1"/>
</dbReference>
<name>A0ABT1YNR1_9BACL</name>
<gene>
    <name evidence="8" type="primary">yicI</name>
    <name evidence="8" type="ORF">NV381_26735</name>
</gene>
<evidence type="ECO:0000259" key="7">
    <source>
        <dbReference type="Pfam" id="PF21365"/>
    </source>
</evidence>
<keyword evidence="9" id="KW-1185">Reference proteome</keyword>
<dbReference type="InterPro" id="IPR048395">
    <property type="entry name" value="Glyco_hydro_31_C"/>
</dbReference>
<dbReference type="InterPro" id="IPR011013">
    <property type="entry name" value="Gal_mutarotase_sf_dom"/>
</dbReference>
<dbReference type="NCBIfam" id="NF007940">
    <property type="entry name" value="PRK10658.1"/>
    <property type="match status" value="1"/>
</dbReference>